<dbReference type="Proteomes" id="UP000054408">
    <property type="component" value="Unassembled WGS sequence"/>
</dbReference>
<accession>A0A0L0DFG9</accession>
<dbReference type="PANTHER" id="PTHR12601:SF6">
    <property type="entry name" value="CLUSTERED MITOCHONDRIA PROTEIN HOMOLOG"/>
    <property type="match status" value="1"/>
</dbReference>
<dbReference type="PANTHER" id="PTHR12601">
    <property type="entry name" value="EUKARYOTIC TRANSLATION INITIATION FACTOR 3 SUBUNIT EIF-3"/>
    <property type="match status" value="1"/>
</dbReference>
<evidence type="ECO:0000313" key="6">
    <source>
        <dbReference type="Proteomes" id="UP000054408"/>
    </source>
</evidence>
<dbReference type="InterPro" id="IPR027523">
    <property type="entry name" value="CLU_prot"/>
</dbReference>
<dbReference type="InterPro" id="IPR025697">
    <property type="entry name" value="CLU_dom"/>
</dbReference>
<organism evidence="5 6">
    <name type="scientific">Thecamonas trahens ATCC 50062</name>
    <dbReference type="NCBI Taxonomy" id="461836"/>
    <lineage>
        <taxon>Eukaryota</taxon>
        <taxon>Apusozoa</taxon>
        <taxon>Apusomonadida</taxon>
        <taxon>Apusomonadidae</taxon>
        <taxon>Thecamonas</taxon>
    </lineage>
</organism>
<dbReference type="eggNOG" id="KOG1839">
    <property type="taxonomic scope" value="Eukaryota"/>
</dbReference>
<feature type="coiled-coil region" evidence="2">
    <location>
        <begin position="9"/>
        <end position="40"/>
    </location>
</feature>
<evidence type="ECO:0000259" key="4">
    <source>
        <dbReference type="PROSITE" id="PS51823"/>
    </source>
</evidence>
<proteinExistence type="predicted"/>
<dbReference type="Gene3D" id="1.25.40.10">
    <property type="entry name" value="Tetratricopeptide repeat domain"/>
    <property type="match status" value="1"/>
</dbReference>
<evidence type="ECO:0000256" key="1">
    <source>
        <dbReference type="ARBA" id="ARBA00022490"/>
    </source>
</evidence>
<feature type="region of interest" description="Disordered" evidence="3">
    <location>
        <begin position="87"/>
        <end position="112"/>
    </location>
</feature>
<feature type="region of interest" description="Disordered" evidence="3">
    <location>
        <begin position="246"/>
        <end position="273"/>
    </location>
</feature>
<dbReference type="PROSITE" id="PS51823">
    <property type="entry name" value="CLU"/>
    <property type="match status" value="1"/>
</dbReference>
<evidence type="ECO:0000313" key="5">
    <source>
        <dbReference type="EMBL" id="KNC50901.1"/>
    </source>
</evidence>
<name>A0A0L0DFG9_THETB</name>
<feature type="compositionally biased region" description="Low complexity" evidence="3">
    <location>
        <begin position="101"/>
        <end position="111"/>
    </location>
</feature>
<gene>
    <name evidence="5" type="ORF">AMSG_12044</name>
</gene>
<dbReference type="RefSeq" id="XP_013756672.1">
    <property type="nucleotide sequence ID" value="XM_013901218.1"/>
</dbReference>
<keyword evidence="1" id="KW-0963">Cytoplasm</keyword>
<feature type="compositionally biased region" description="Low complexity" evidence="3">
    <location>
        <begin position="257"/>
        <end position="267"/>
    </location>
</feature>
<dbReference type="EMBL" id="GL349463">
    <property type="protein sequence ID" value="KNC50901.1"/>
    <property type="molecule type" value="Genomic_DNA"/>
</dbReference>
<protein>
    <recommendedName>
        <fullName evidence="4">Clu domain-containing protein</fullName>
    </recommendedName>
</protein>
<dbReference type="AlphaFoldDB" id="A0A0L0DFG9"/>
<dbReference type="Pfam" id="PF13236">
    <property type="entry name" value="CLU"/>
    <property type="match status" value="1"/>
</dbReference>
<evidence type="ECO:0000256" key="3">
    <source>
        <dbReference type="SAM" id="MobiDB-lite"/>
    </source>
</evidence>
<dbReference type="InterPro" id="IPR011990">
    <property type="entry name" value="TPR-like_helical_dom_sf"/>
</dbReference>
<feature type="domain" description="Clu" evidence="4">
    <location>
        <begin position="291"/>
        <end position="546"/>
    </location>
</feature>
<dbReference type="GO" id="GO:0005737">
    <property type="term" value="C:cytoplasm"/>
    <property type="evidence" value="ECO:0007669"/>
    <property type="project" value="TreeGrafter"/>
</dbReference>
<sequence length="1205" mass="128819">MAASKSETNQVLLNEMAKQIKDLENAIAKQATEAADTIRELKSTIAKQASTIAKQATEAADTIRERESTIRELRMQLASAGIMPMTMATNDTSSSRKRTTSEGSSTSSEGRPIYEKSGSFFKSLESKYGVLYADRLELGQRTAAEADKRLLLRPAGKALTAAVADAKKNASAVAKGKSPPLPPYLALDDYNAPRFDPPPPEPHVFKTSELAIRLRIGKKSHTISFESLRHRTVWIDALSRVINATNNKIPASPPKQQPQQKARPIAPGTDPLPVDALRELAPSSLSPYAAPAQLPHPRTAALAALSELVAGSPEFDWNAEYQTRMARWVEASRSEASHAPEAELELVRFVGLFAARAEQVASIIIDELHLPLTSKTYTPKALPDAVAQTDEVYVVDSIIFSFADVGTGARPETDDALEMRMAHIEMAALDAVVNARIPGLATPLMALVEYRGFTLIAVTTLPVSEATLIASPELATRPPQGSSPAAAFAGLMADLARQLNLKPVAPGDSGVAPVFGPASVLGHRGSDGRYYAVSLQKLFPPDLPIGEMAADLTRVLSPRFVTLYPDPLVPDAFTQHATPLGTGAPAAADVGALIGASAYLRETLVPRLALALDRMDVLALDSVSLAAILADAGVDRRFLGLLADSVELPHVRAVLATEMVAIRAAELLARSLRRVVRARRPLLESGTRISASMVSENTANTLDFFNLVLGSSDESHAFWGSVLLPDVAAAFAHDVDASAIPRAALLYALEHHSGVVLAHTPSVDFSGPAPLGTNLDVVRGWRPRVTTPVPATLATSHRDYARLLAAEGRHRAALDALAVSLKAAALLHGFSSHKLGPDFLVASRYAADAGDLEAAAAFAGAALGVAPQWHASAGLAYVAHLRAAFRSGDVQGAAVAYEAAIACIAHHWGHYHPLLLEAHDTMGGLHAEVGDPLLALDYYKAALDLSVLALGANHAKAASYYHSVGHLSKTAGLHQQAINAYERALLVHQRCLGPESPTTAHSMYYLSEALYAKGVYARALDLAKQAFDLRNRLHGPASPLTIDSAYQVAYTADALDDAAAALPSFEHLLRYLQDSARSLSEDADAQRAAVLTEIRSITVTIVKLVFRTLPPQHTLILARVREARAPRLTHATIAHVMAALLSSQPAEYVRDVFRRVEALSPTAHTELAALVHVCEDDSVLLVEHDEPATQDASLRLSVSSFFHNQ</sequence>
<dbReference type="Pfam" id="PF13424">
    <property type="entry name" value="TPR_12"/>
    <property type="match status" value="1"/>
</dbReference>
<dbReference type="GeneID" id="25569959"/>
<keyword evidence="6" id="KW-1185">Reference proteome</keyword>
<dbReference type="OrthoDB" id="626167at2759"/>
<keyword evidence="2" id="KW-0175">Coiled coil</keyword>
<evidence type="ECO:0000256" key="2">
    <source>
        <dbReference type="SAM" id="Coils"/>
    </source>
</evidence>
<dbReference type="OMA" id="FAAECCY"/>
<dbReference type="SUPFAM" id="SSF48452">
    <property type="entry name" value="TPR-like"/>
    <property type="match status" value="2"/>
</dbReference>
<reference evidence="5 6" key="1">
    <citation type="submission" date="2010-05" db="EMBL/GenBank/DDBJ databases">
        <title>The Genome Sequence of Thecamonas trahens ATCC 50062.</title>
        <authorList>
            <consortium name="The Broad Institute Genome Sequencing Platform"/>
            <person name="Russ C."/>
            <person name="Cuomo C."/>
            <person name="Shea T."/>
            <person name="Young S.K."/>
            <person name="Zeng Q."/>
            <person name="Koehrsen M."/>
            <person name="Haas B."/>
            <person name="Borodovsky M."/>
            <person name="Guigo R."/>
            <person name="Alvarado L."/>
            <person name="Berlin A."/>
            <person name="Bochicchio J."/>
            <person name="Borenstein D."/>
            <person name="Chapman S."/>
            <person name="Chen Z."/>
            <person name="Freedman E."/>
            <person name="Gellesch M."/>
            <person name="Goldberg J."/>
            <person name="Griggs A."/>
            <person name="Gujja S."/>
            <person name="Heilman E."/>
            <person name="Heiman D."/>
            <person name="Hepburn T."/>
            <person name="Howarth C."/>
            <person name="Jen D."/>
            <person name="Larson L."/>
            <person name="Mehta T."/>
            <person name="Park D."/>
            <person name="Pearson M."/>
            <person name="Roberts A."/>
            <person name="Saif S."/>
            <person name="Shenoy N."/>
            <person name="Sisk P."/>
            <person name="Stolte C."/>
            <person name="Sykes S."/>
            <person name="Thomson T."/>
            <person name="Walk T."/>
            <person name="White J."/>
            <person name="Yandava C."/>
            <person name="Burger G."/>
            <person name="Gray M.W."/>
            <person name="Holland P.W.H."/>
            <person name="King N."/>
            <person name="Lang F.B.F."/>
            <person name="Roger A.J."/>
            <person name="Ruiz-Trillo I."/>
            <person name="Lander E."/>
            <person name="Nusbaum C."/>
        </authorList>
    </citation>
    <scope>NUCLEOTIDE SEQUENCE [LARGE SCALE GENOMIC DNA]</scope>
    <source>
        <strain evidence="5 6">ATCC 50062</strain>
    </source>
</reference>